<feature type="signal peptide" evidence="1">
    <location>
        <begin position="1"/>
        <end position="18"/>
    </location>
</feature>
<organism evidence="2 3">
    <name type="scientific">Paramecium primaurelia</name>
    <dbReference type="NCBI Taxonomy" id="5886"/>
    <lineage>
        <taxon>Eukaryota</taxon>
        <taxon>Sar</taxon>
        <taxon>Alveolata</taxon>
        <taxon>Ciliophora</taxon>
        <taxon>Intramacronucleata</taxon>
        <taxon>Oligohymenophorea</taxon>
        <taxon>Peniculida</taxon>
        <taxon>Parameciidae</taxon>
        <taxon>Paramecium</taxon>
    </lineage>
</organism>
<dbReference type="AlphaFoldDB" id="A0A8S1KAB5"/>
<gene>
    <name evidence="2" type="ORF">PPRIM_AZ9-3.1.T0190003</name>
</gene>
<protein>
    <submittedName>
        <fullName evidence="2">Uncharacterized protein</fullName>
    </submittedName>
</protein>
<sequence length="181" mass="20949">MLIFLILLFQTFSVFTNSVSICKYQHFSQQLRGCKFIAAEFNGALVKNARNYRFVGSSLNISPFRYQLYYVWNRQGHFGTSTSIPNSTSIDIQFSQAYEINQIIVWFYDIDGRNHCFKIIAFDQYNQETELFQGLNLIGIVKISFQDQIVQSLKIVLLHGGTTNDLNIIKISAFYAHRSMI</sequence>
<comment type="caution">
    <text evidence="2">The sequence shown here is derived from an EMBL/GenBank/DDBJ whole genome shotgun (WGS) entry which is preliminary data.</text>
</comment>
<evidence type="ECO:0000256" key="1">
    <source>
        <dbReference type="SAM" id="SignalP"/>
    </source>
</evidence>
<proteinExistence type="predicted"/>
<name>A0A8S1KAB5_PARPR</name>
<dbReference type="Proteomes" id="UP000688137">
    <property type="component" value="Unassembled WGS sequence"/>
</dbReference>
<keyword evidence="3" id="KW-1185">Reference proteome</keyword>
<dbReference type="OMA" id="HDNGHIV"/>
<dbReference type="EMBL" id="CAJJDM010000016">
    <property type="protein sequence ID" value="CAD8052079.1"/>
    <property type="molecule type" value="Genomic_DNA"/>
</dbReference>
<evidence type="ECO:0000313" key="2">
    <source>
        <dbReference type="EMBL" id="CAD8052079.1"/>
    </source>
</evidence>
<reference evidence="2" key="1">
    <citation type="submission" date="2021-01" db="EMBL/GenBank/DDBJ databases">
        <authorList>
            <consortium name="Genoscope - CEA"/>
            <person name="William W."/>
        </authorList>
    </citation>
    <scope>NUCLEOTIDE SEQUENCE</scope>
</reference>
<evidence type="ECO:0000313" key="3">
    <source>
        <dbReference type="Proteomes" id="UP000688137"/>
    </source>
</evidence>
<feature type="chain" id="PRO_5035773842" evidence="1">
    <location>
        <begin position="19"/>
        <end position="181"/>
    </location>
</feature>
<accession>A0A8S1KAB5</accession>
<keyword evidence="1" id="KW-0732">Signal</keyword>